<feature type="transmembrane region" description="Helical" evidence="2">
    <location>
        <begin position="47"/>
        <end position="68"/>
    </location>
</feature>
<dbReference type="Pfam" id="PF13568">
    <property type="entry name" value="OMP_b-brl_2"/>
    <property type="match status" value="1"/>
</dbReference>
<dbReference type="EMBL" id="BMWX01000002">
    <property type="protein sequence ID" value="GGZ23276.1"/>
    <property type="molecule type" value="Genomic_DNA"/>
</dbReference>
<gene>
    <name evidence="4" type="ORF">GCM10007049_15220</name>
</gene>
<proteinExistence type="predicted"/>
<organism evidence="4 5">
    <name type="scientific">Echinicola pacifica</name>
    <dbReference type="NCBI Taxonomy" id="346377"/>
    <lineage>
        <taxon>Bacteria</taxon>
        <taxon>Pseudomonadati</taxon>
        <taxon>Bacteroidota</taxon>
        <taxon>Cytophagia</taxon>
        <taxon>Cytophagales</taxon>
        <taxon>Cyclobacteriaceae</taxon>
        <taxon>Echinicola</taxon>
    </lineage>
</organism>
<feature type="region of interest" description="Disordered" evidence="1">
    <location>
        <begin position="215"/>
        <end position="235"/>
    </location>
</feature>
<feature type="domain" description="Outer membrane protein beta-barrel" evidence="3">
    <location>
        <begin position="251"/>
        <end position="422"/>
    </location>
</feature>
<feature type="compositionally biased region" description="Polar residues" evidence="1">
    <location>
        <begin position="223"/>
        <end position="233"/>
    </location>
</feature>
<reference evidence="4" key="2">
    <citation type="submission" date="2020-09" db="EMBL/GenBank/DDBJ databases">
        <authorList>
            <person name="Sun Q."/>
            <person name="Kim S."/>
        </authorList>
    </citation>
    <scope>NUCLEOTIDE SEQUENCE</scope>
    <source>
        <strain evidence="4">KCTC 12368</strain>
    </source>
</reference>
<reference evidence="4" key="1">
    <citation type="journal article" date="2014" name="Int. J. Syst. Evol. Microbiol.">
        <title>Complete genome sequence of Corynebacterium casei LMG S-19264T (=DSM 44701T), isolated from a smear-ripened cheese.</title>
        <authorList>
            <consortium name="US DOE Joint Genome Institute (JGI-PGF)"/>
            <person name="Walter F."/>
            <person name="Albersmeier A."/>
            <person name="Kalinowski J."/>
            <person name="Ruckert C."/>
        </authorList>
    </citation>
    <scope>NUCLEOTIDE SEQUENCE</scope>
    <source>
        <strain evidence="4">KCTC 12368</strain>
    </source>
</reference>
<dbReference type="InterPro" id="IPR025665">
    <property type="entry name" value="Beta-barrel_OMP_2"/>
</dbReference>
<dbReference type="AlphaFoldDB" id="A0A918PUI2"/>
<evidence type="ECO:0000256" key="2">
    <source>
        <dbReference type="SAM" id="Phobius"/>
    </source>
</evidence>
<comment type="caution">
    <text evidence="4">The sequence shown here is derived from an EMBL/GenBank/DDBJ whole genome shotgun (WGS) entry which is preliminary data.</text>
</comment>
<protein>
    <recommendedName>
        <fullName evidence="3">Outer membrane protein beta-barrel domain-containing protein</fullName>
    </recommendedName>
</protein>
<keyword evidence="2" id="KW-0472">Membrane</keyword>
<keyword evidence="2" id="KW-1133">Transmembrane helix</keyword>
<evidence type="ECO:0000313" key="4">
    <source>
        <dbReference type="EMBL" id="GGZ23276.1"/>
    </source>
</evidence>
<keyword evidence="2" id="KW-0812">Transmembrane</keyword>
<keyword evidence="5" id="KW-1185">Reference proteome</keyword>
<evidence type="ECO:0000313" key="5">
    <source>
        <dbReference type="Proteomes" id="UP000619457"/>
    </source>
</evidence>
<dbReference type="RefSeq" id="WP_018471910.1">
    <property type="nucleotide sequence ID" value="NZ_BMWX01000002.1"/>
</dbReference>
<evidence type="ECO:0000259" key="3">
    <source>
        <dbReference type="Pfam" id="PF13568"/>
    </source>
</evidence>
<evidence type="ECO:0000256" key="1">
    <source>
        <dbReference type="SAM" id="MobiDB-lite"/>
    </source>
</evidence>
<name>A0A918PUI2_9BACT</name>
<dbReference type="Proteomes" id="UP000619457">
    <property type="component" value="Unassembled WGS sequence"/>
</dbReference>
<accession>A0A918PUI2</accession>
<sequence>MKEQFDKRLVEKIRDSFAEYEEPFDPQEWDKFSQVYFNKPTKKRWAVWPYLASGIAAAVILALVFFPYEKEIEQGVSTFKGTIANKSKDIEELLKAPIDSSKEDTGPQLAEAKPVIQSSNSIEIMAVPETLSIQPRTDSDALESLPRMDSYDEAMIADYLGEVAILGESPSSKAAPGQVNRQSLATNQSLKSSMMASEQAVMDEQQAKEYLDQWKGDTGTGAEKNTASIMNQSDKSEDMPFRLGIIGGPQTVANSESGMQFNGGLVSEFSFSKRLKLDVGVTYAQQQNIHSDSPAELPESMTVRSDFNSLGVGFTNNYLGSDYTFRYSSLDIPINLKYKLVDKSRADFFLITGLSSMIYLNQTGTETFSVDSRFSTSATGSLISAQSVQTYSEEYKPEDGQSNVDLGKMLNLSFGYEYSLTNGTFLSIEPYYKLPLGNMTFTNQQFSVGGVNLRMNFQFKK</sequence>